<dbReference type="AlphaFoldDB" id="A0A7I9VET2"/>
<keyword evidence="1" id="KW-0812">Transmembrane</keyword>
<feature type="transmembrane region" description="Helical" evidence="1">
    <location>
        <begin position="186"/>
        <end position="208"/>
    </location>
</feature>
<keyword evidence="1" id="KW-1133">Transmembrane helix</keyword>
<name>A0A7I9VET2_9ACTN</name>
<feature type="transmembrane region" description="Helical" evidence="1">
    <location>
        <begin position="156"/>
        <end position="179"/>
    </location>
</feature>
<evidence type="ECO:0000313" key="2">
    <source>
        <dbReference type="EMBL" id="GEE03868.1"/>
    </source>
</evidence>
<keyword evidence="3" id="KW-1185">Reference proteome</keyword>
<evidence type="ECO:0000313" key="3">
    <source>
        <dbReference type="Proteomes" id="UP000444960"/>
    </source>
</evidence>
<accession>A0A7I9VET2</accession>
<comment type="caution">
    <text evidence="2">The sequence shown here is derived from an EMBL/GenBank/DDBJ whole genome shotgun (WGS) entry which is preliminary data.</text>
</comment>
<dbReference type="Proteomes" id="UP000444960">
    <property type="component" value="Unassembled WGS sequence"/>
</dbReference>
<keyword evidence="1" id="KW-0472">Membrane</keyword>
<proteinExistence type="predicted"/>
<dbReference type="EMBL" id="BJOV01000005">
    <property type="protein sequence ID" value="GEE03868.1"/>
    <property type="molecule type" value="Genomic_DNA"/>
</dbReference>
<gene>
    <name evidence="2" type="ORF">nbrc107696_43140</name>
</gene>
<protein>
    <submittedName>
        <fullName evidence="2">Uncharacterized protein</fullName>
    </submittedName>
</protein>
<feature type="transmembrane region" description="Helical" evidence="1">
    <location>
        <begin position="107"/>
        <end position="125"/>
    </location>
</feature>
<organism evidence="2 3">
    <name type="scientific">Gordonia spumicola</name>
    <dbReference type="NCBI Taxonomy" id="589161"/>
    <lineage>
        <taxon>Bacteria</taxon>
        <taxon>Bacillati</taxon>
        <taxon>Actinomycetota</taxon>
        <taxon>Actinomycetes</taxon>
        <taxon>Mycobacteriales</taxon>
        <taxon>Gordoniaceae</taxon>
        <taxon>Gordonia</taxon>
    </lineage>
</organism>
<dbReference type="RefSeq" id="WP_161897314.1">
    <property type="nucleotide sequence ID" value="NZ_BJOV01000005.1"/>
</dbReference>
<evidence type="ECO:0000256" key="1">
    <source>
        <dbReference type="SAM" id="Phobius"/>
    </source>
</evidence>
<sequence>MTDLRAVANVVEETADIVRHRSHDLSWQSTFDTRDELVGILDERAAALRAGDRSSVAEVRSWFLPTGPLCEIAASSGWLPEYTELGNRLDVLCAPATTTVSSSDRPLAMVFLYVQGLLVFLGYGLTQLSKLDDTYCSVRPGDGYADCGDPGWPDRAAMTSVIGGGLLIIVTAACIGWTIARGRRSLPVSICFLAVQVLLLCVTIWMAAQFGPA</sequence>
<reference evidence="3" key="1">
    <citation type="submission" date="2019-06" db="EMBL/GenBank/DDBJ databases">
        <title>Gordonia isolated from sludge of a wastewater treatment plant.</title>
        <authorList>
            <person name="Tamura T."/>
            <person name="Aoyama K."/>
            <person name="Kang Y."/>
            <person name="Saito S."/>
            <person name="Akiyama N."/>
            <person name="Yazawa K."/>
            <person name="Gonoi T."/>
            <person name="Mikami Y."/>
        </authorList>
    </citation>
    <scope>NUCLEOTIDE SEQUENCE [LARGE SCALE GENOMIC DNA]</scope>
    <source>
        <strain evidence="3">NBRC 107696</strain>
    </source>
</reference>
<dbReference type="OrthoDB" id="3697849at2"/>